<proteinExistence type="predicted"/>
<gene>
    <name evidence="8" type="ORF">PCOL08062_LOCUS8687</name>
</gene>
<evidence type="ECO:0000256" key="3">
    <source>
        <dbReference type="ARBA" id="ARBA00022737"/>
    </source>
</evidence>
<feature type="repeat" description="WD" evidence="5">
    <location>
        <begin position="167"/>
        <end position="199"/>
    </location>
</feature>
<dbReference type="SUPFAM" id="SSF50978">
    <property type="entry name" value="WD40 repeat-like"/>
    <property type="match status" value="1"/>
</dbReference>
<dbReference type="Gene3D" id="2.130.10.10">
    <property type="entry name" value="YVTN repeat-like/Quinoprotein amine dehydrogenase"/>
    <property type="match status" value="1"/>
</dbReference>
<dbReference type="PROSITE" id="PS00678">
    <property type="entry name" value="WD_REPEATS_1"/>
    <property type="match status" value="2"/>
</dbReference>
<dbReference type="InterPro" id="IPR001632">
    <property type="entry name" value="WD40_G-protein_beta-like"/>
</dbReference>
<organism evidence="8">
    <name type="scientific">Prasinoderma coloniale</name>
    <dbReference type="NCBI Taxonomy" id="156133"/>
    <lineage>
        <taxon>Eukaryota</taxon>
        <taxon>Viridiplantae</taxon>
        <taxon>Prasinodermophyta</taxon>
        <taxon>Prasinodermophyceae</taxon>
        <taxon>Prasinodermales</taxon>
        <taxon>Prasinodermaceae</taxon>
        <taxon>Prasinoderma</taxon>
    </lineage>
</organism>
<evidence type="ECO:0000256" key="5">
    <source>
        <dbReference type="PROSITE-ProRule" id="PRU00221"/>
    </source>
</evidence>
<feature type="repeat" description="WD" evidence="5">
    <location>
        <begin position="439"/>
        <end position="480"/>
    </location>
</feature>
<dbReference type="InterPro" id="IPR020472">
    <property type="entry name" value="WD40_PAC1"/>
</dbReference>
<dbReference type="InterPro" id="IPR001680">
    <property type="entry name" value="WD40_rpt"/>
</dbReference>
<dbReference type="PRINTS" id="PR00320">
    <property type="entry name" value="GPROTEINBRPT"/>
</dbReference>
<evidence type="ECO:0000259" key="7">
    <source>
        <dbReference type="Pfam" id="PF08154"/>
    </source>
</evidence>
<reference evidence="8" key="1">
    <citation type="submission" date="2021-01" db="EMBL/GenBank/DDBJ databases">
        <authorList>
            <person name="Corre E."/>
            <person name="Pelletier E."/>
            <person name="Niang G."/>
            <person name="Scheremetjew M."/>
            <person name="Finn R."/>
            <person name="Kale V."/>
            <person name="Holt S."/>
            <person name="Cochrane G."/>
            <person name="Meng A."/>
            <person name="Brown T."/>
            <person name="Cohen L."/>
        </authorList>
    </citation>
    <scope>NUCLEOTIDE SEQUENCE</scope>
    <source>
        <strain evidence="8">CCMP1413</strain>
    </source>
</reference>
<evidence type="ECO:0000256" key="2">
    <source>
        <dbReference type="ARBA" id="ARBA00022574"/>
    </source>
</evidence>
<dbReference type="GO" id="GO:0000027">
    <property type="term" value="P:ribosomal large subunit assembly"/>
    <property type="evidence" value="ECO:0007669"/>
    <property type="project" value="TreeGrafter"/>
</dbReference>
<dbReference type="PANTHER" id="PTHR19848:SF0">
    <property type="entry name" value="NOTCHLESS PROTEIN HOMOLOG 1"/>
    <property type="match status" value="1"/>
</dbReference>
<dbReference type="InterPro" id="IPR012972">
    <property type="entry name" value="NLE"/>
</dbReference>
<sequence length="514" mass="55392">MGAPPEAYTRPKKQQRTEPPAGAVGGSDGAGVIARLMSADGAAAGPQLDLPHDITVAQLNVLLNKLLTNEDDLPYAFYVDELELEESLGAHLLKHSVSVESVLKIVYRPQAVFHVRALTRCSSTLPGHTEAVLSVSFSPDGRQLASGSGDTTVRLWNVNSNTPWKTCAGHTNWVLTVQWSPDCALLASGSMDSTVRLWKADGSCVGVLKGHRKHITCLAWEPAHLAWPCRRIVSGSRDTTAKVWDVTTRRMLFSLSTHTGAVTAVRWGGAGTIYTASRDRTIRCWSGTDGAPIAELPPHAHWVNALALSTDYALRCGACDERGRPPQDREDAAACMAAARKRYEGCLKQHGGEERLVTGSDDFTMFLYLPPGRGTLGGGGGATPKDKHGKVAPVARMTGHQQLINHIAFSPDGRTVASASFDRSVRVWDGVTGTYLNALRGHVGPVYMVAWSADGRLIASASKDSTVKVWSPRQKKMKEDLPGHADEVFALDWSPNGSAAATGGKDRVLKMWRH</sequence>
<keyword evidence="3" id="KW-0677">Repeat</keyword>
<feature type="repeat" description="WD" evidence="5">
    <location>
        <begin position="125"/>
        <end position="166"/>
    </location>
</feature>
<feature type="repeat" description="WD" evidence="5">
    <location>
        <begin position="208"/>
        <end position="254"/>
    </location>
</feature>
<keyword evidence="2 5" id="KW-0853">WD repeat</keyword>
<evidence type="ECO:0000313" key="8">
    <source>
        <dbReference type="EMBL" id="CAD8244536.1"/>
    </source>
</evidence>
<evidence type="ECO:0000256" key="1">
    <source>
        <dbReference type="ARBA" id="ARBA00004604"/>
    </source>
</evidence>
<dbReference type="EMBL" id="HBDZ01011386">
    <property type="protein sequence ID" value="CAD8244536.1"/>
    <property type="molecule type" value="Transcribed_RNA"/>
</dbReference>
<feature type="repeat" description="WD" evidence="5">
    <location>
        <begin position="481"/>
        <end position="514"/>
    </location>
</feature>
<dbReference type="PROSITE" id="PS50294">
    <property type="entry name" value="WD_REPEATS_REGION"/>
    <property type="match status" value="6"/>
</dbReference>
<dbReference type="PRINTS" id="PR00319">
    <property type="entry name" value="GPROTEINB"/>
</dbReference>
<dbReference type="PROSITE" id="PS50082">
    <property type="entry name" value="WD_REPEATS_2"/>
    <property type="match status" value="7"/>
</dbReference>
<dbReference type="Pfam" id="PF00400">
    <property type="entry name" value="WD40"/>
    <property type="match status" value="7"/>
</dbReference>
<name>A0A7R9Y5B9_9VIRI</name>
<dbReference type="CDD" id="cd00200">
    <property type="entry name" value="WD40"/>
    <property type="match status" value="1"/>
</dbReference>
<keyword evidence="4" id="KW-0539">Nucleus</keyword>
<protein>
    <recommendedName>
        <fullName evidence="7">NLE domain-containing protein</fullName>
    </recommendedName>
</protein>
<dbReference type="PANTHER" id="PTHR19848">
    <property type="entry name" value="WD40 REPEAT PROTEIN"/>
    <property type="match status" value="1"/>
</dbReference>
<feature type="region of interest" description="Disordered" evidence="6">
    <location>
        <begin position="1"/>
        <end position="25"/>
    </location>
</feature>
<dbReference type="AlphaFoldDB" id="A0A7R9Y5B9"/>
<dbReference type="GO" id="GO:0005730">
    <property type="term" value="C:nucleolus"/>
    <property type="evidence" value="ECO:0007669"/>
    <property type="project" value="UniProtKB-SubCell"/>
</dbReference>
<dbReference type="InterPro" id="IPR015943">
    <property type="entry name" value="WD40/YVTN_repeat-like_dom_sf"/>
</dbReference>
<accession>A0A7R9Y5B9</accession>
<feature type="repeat" description="WD" evidence="5">
    <location>
        <begin position="255"/>
        <end position="295"/>
    </location>
</feature>
<feature type="repeat" description="WD" evidence="5">
    <location>
        <begin position="397"/>
        <end position="438"/>
    </location>
</feature>
<evidence type="ECO:0000256" key="6">
    <source>
        <dbReference type="SAM" id="MobiDB-lite"/>
    </source>
</evidence>
<comment type="subcellular location">
    <subcellularLocation>
        <location evidence="1">Nucleus</location>
        <location evidence="1">Nucleolus</location>
    </subcellularLocation>
</comment>
<feature type="domain" description="NLE" evidence="7">
    <location>
        <begin position="33"/>
        <end position="92"/>
    </location>
</feature>
<dbReference type="SMART" id="SM00320">
    <property type="entry name" value="WD40"/>
    <property type="match status" value="8"/>
</dbReference>
<dbReference type="Pfam" id="PF08154">
    <property type="entry name" value="NLE"/>
    <property type="match status" value="1"/>
</dbReference>
<evidence type="ECO:0000256" key="4">
    <source>
        <dbReference type="ARBA" id="ARBA00023242"/>
    </source>
</evidence>
<dbReference type="InterPro" id="IPR019775">
    <property type="entry name" value="WD40_repeat_CS"/>
</dbReference>
<dbReference type="InterPro" id="IPR036322">
    <property type="entry name" value="WD40_repeat_dom_sf"/>
</dbReference>